<accession>A0A1F5GAE2</accession>
<evidence type="ECO:0000313" key="1">
    <source>
        <dbReference type="EMBL" id="OGD88805.1"/>
    </source>
</evidence>
<dbReference type="InterPro" id="IPR003789">
    <property type="entry name" value="Asn/Gln_tRNA_amidoTrase-B-like"/>
</dbReference>
<organism evidence="1 2">
    <name type="scientific">Candidatus Curtissbacteria bacterium RIFCSPHIGHO2_01_FULL_40_12</name>
    <dbReference type="NCBI Taxonomy" id="1797710"/>
    <lineage>
        <taxon>Bacteria</taxon>
        <taxon>Candidatus Curtissiibacteriota</taxon>
    </lineage>
</organism>
<dbReference type="GO" id="GO:0016884">
    <property type="term" value="F:carbon-nitrogen ligase activity, with glutamine as amido-N-donor"/>
    <property type="evidence" value="ECO:0007669"/>
    <property type="project" value="InterPro"/>
</dbReference>
<evidence type="ECO:0000313" key="2">
    <source>
        <dbReference type="Proteomes" id="UP000178577"/>
    </source>
</evidence>
<protein>
    <recommendedName>
        <fullName evidence="3">Glutamyl-tRNA amidotransferase</fullName>
    </recommendedName>
</protein>
<dbReference type="Gene3D" id="1.10.1510.10">
    <property type="entry name" value="Uncharacterised protein YqeY/AIM41 PF09424, N-terminal domain"/>
    <property type="match status" value="1"/>
</dbReference>
<dbReference type="SUPFAM" id="SSF89095">
    <property type="entry name" value="GatB/YqeY motif"/>
    <property type="match status" value="1"/>
</dbReference>
<dbReference type="Proteomes" id="UP000178577">
    <property type="component" value="Unassembled WGS sequence"/>
</dbReference>
<dbReference type="InterPro" id="IPR019004">
    <property type="entry name" value="YqeY/Aim41"/>
</dbReference>
<comment type="caution">
    <text evidence="1">The sequence shown here is derived from an EMBL/GenBank/DDBJ whole genome shotgun (WGS) entry which is preliminary data.</text>
</comment>
<dbReference type="InterPro" id="IPR023168">
    <property type="entry name" value="GatB_Yqey_C_2"/>
</dbReference>
<sequence>MTDLASQIRSDLNNFLKAKDEVAVSALRLLLSNVHNAQIAKRDKLTDEEVAGEIAKDAKRHRESIEAYRAANRDDLVEKETRELAILEKYLPKQLSPDELSKIVDEEIKVLGAVEIKDMGRVMSAVMARVKGQADGALVSAIVKSKLSP</sequence>
<dbReference type="Gene3D" id="1.10.10.410">
    <property type="match status" value="1"/>
</dbReference>
<dbReference type="PANTHER" id="PTHR28055:SF1">
    <property type="entry name" value="ALTERED INHERITANCE OF MITOCHONDRIA PROTEIN 41, MITOCHONDRIAL"/>
    <property type="match status" value="1"/>
</dbReference>
<name>A0A1F5GAE2_9BACT</name>
<dbReference type="Pfam" id="PF09424">
    <property type="entry name" value="YqeY"/>
    <property type="match status" value="1"/>
</dbReference>
<dbReference type="PANTHER" id="PTHR28055">
    <property type="entry name" value="ALTERED INHERITANCE OF MITOCHONDRIA PROTEIN 41, MITOCHONDRIAL"/>
    <property type="match status" value="1"/>
</dbReference>
<dbReference type="EMBL" id="MFAY01000027">
    <property type="protein sequence ID" value="OGD88805.1"/>
    <property type="molecule type" value="Genomic_DNA"/>
</dbReference>
<dbReference type="AlphaFoldDB" id="A0A1F5GAE2"/>
<reference evidence="1 2" key="1">
    <citation type="journal article" date="2016" name="Nat. Commun.">
        <title>Thousands of microbial genomes shed light on interconnected biogeochemical processes in an aquifer system.</title>
        <authorList>
            <person name="Anantharaman K."/>
            <person name="Brown C.T."/>
            <person name="Hug L.A."/>
            <person name="Sharon I."/>
            <person name="Castelle C.J."/>
            <person name="Probst A.J."/>
            <person name="Thomas B.C."/>
            <person name="Singh A."/>
            <person name="Wilkins M.J."/>
            <person name="Karaoz U."/>
            <person name="Brodie E.L."/>
            <person name="Williams K.H."/>
            <person name="Hubbard S.S."/>
            <person name="Banfield J.F."/>
        </authorList>
    </citation>
    <scope>NUCLEOTIDE SEQUENCE [LARGE SCALE GENOMIC DNA]</scope>
</reference>
<evidence type="ECO:0008006" key="3">
    <source>
        <dbReference type="Google" id="ProtNLM"/>
    </source>
</evidence>
<gene>
    <name evidence="1" type="ORF">A2693_04885</name>
</gene>
<dbReference type="InterPro" id="IPR042184">
    <property type="entry name" value="YqeY/Aim41_N"/>
</dbReference>
<proteinExistence type="predicted"/>